<protein>
    <submittedName>
        <fullName evidence="2">PrgI family protein</fullName>
    </submittedName>
</protein>
<keyword evidence="1" id="KW-0472">Membrane</keyword>
<evidence type="ECO:0000256" key="1">
    <source>
        <dbReference type="SAM" id="Phobius"/>
    </source>
</evidence>
<feature type="transmembrane region" description="Helical" evidence="1">
    <location>
        <begin position="70"/>
        <end position="88"/>
    </location>
</feature>
<evidence type="ECO:0000313" key="3">
    <source>
        <dbReference type="Proteomes" id="UP000293764"/>
    </source>
</evidence>
<dbReference type="RefSeq" id="WP_130102706.1">
    <property type="nucleotide sequence ID" value="NZ_SDWW01000023.1"/>
</dbReference>
<reference evidence="2 3" key="1">
    <citation type="submission" date="2019-01" db="EMBL/GenBank/DDBJ databases">
        <title>Novel species of Cellulomonas.</title>
        <authorList>
            <person name="Liu Q."/>
            <person name="Xin Y.-H."/>
        </authorList>
    </citation>
    <scope>NUCLEOTIDE SEQUENCE [LARGE SCALE GENOMIC DNA]</scope>
    <source>
        <strain evidence="2 3">HLT2-17</strain>
    </source>
</reference>
<dbReference type="NCBIfam" id="NF042935">
    <property type="entry name" value="SCO6880_fam"/>
    <property type="match status" value="1"/>
</dbReference>
<accession>A0A4Q5N4R7</accession>
<name>A0A4Q5N4R7_9MICO</name>
<evidence type="ECO:0000313" key="2">
    <source>
        <dbReference type="EMBL" id="RYV51001.1"/>
    </source>
</evidence>
<dbReference type="OrthoDB" id="5169343at2"/>
<keyword evidence="1" id="KW-1133">Transmembrane helix</keyword>
<sequence length="503" mass="53328">MSQVYSEYSRARIGWFPFGLTGWQAAVLAVCVLPVLWALSRQAWASAAVLFLIAGAVAVVTVVPVRGRSAMGWLLASTAFAIGALAGWTRFRSHASSGQADDLAILDLPGSLTGIEVHEGPPAGLNATRVALIQNHVARTWAATAAIVHPGIGMRGVDDRARMAKGLTDLIDQAGRTELIDEVVLLVRTVPEDGAERDEWIRRHRRPDGPVQVRAINDDLQRVLTQASVRTEAFVTIVVPEARIAKAAREAGRGVEGRAQVMYGLMAEVESQLKGGLGAVAVTWLTSPELAVACRTGFAPGDRVGIVDALLAAANGEDVTADVPWAMAGPSGADVVARHYSHDAWNSISATIKLPVKGAVLGALAPVLTPTEPGERRSVLVAFPILSQSKAARQTASKEWAADMGQGLRERARMRSTTKVRDAAAQVRALESKQARGSALTRPYAVCTVTVPKTVRVAEYGRRLDAAIRRAGFAPLRLDVSHDVAFAASVVPLGVSLTRTGDA</sequence>
<dbReference type="EMBL" id="SDWW01000023">
    <property type="protein sequence ID" value="RYV51001.1"/>
    <property type="molecule type" value="Genomic_DNA"/>
</dbReference>
<organism evidence="2 3">
    <name type="scientific">Pengzhenrongella frigida</name>
    <dbReference type="NCBI Taxonomy" id="1259133"/>
    <lineage>
        <taxon>Bacteria</taxon>
        <taxon>Bacillati</taxon>
        <taxon>Actinomycetota</taxon>
        <taxon>Actinomycetes</taxon>
        <taxon>Micrococcales</taxon>
        <taxon>Pengzhenrongella</taxon>
    </lineage>
</organism>
<feature type="transmembrane region" description="Helical" evidence="1">
    <location>
        <begin position="43"/>
        <end position="63"/>
    </location>
</feature>
<keyword evidence="1" id="KW-0812">Transmembrane</keyword>
<keyword evidence="3" id="KW-1185">Reference proteome</keyword>
<dbReference type="AlphaFoldDB" id="A0A4Q5N4R7"/>
<feature type="transmembrane region" description="Helical" evidence="1">
    <location>
        <begin position="12"/>
        <end position="37"/>
    </location>
</feature>
<dbReference type="InterPro" id="IPR049978">
    <property type="entry name" value="SCO6880-like"/>
</dbReference>
<proteinExistence type="predicted"/>
<dbReference type="Proteomes" id="UP000293764">
    <property type="component" value="Unassembled WGS sequence"/>
</dbReference>
<gene>
    <name evidence="2" type="ORF">EUA98_10865</name>
</gene>
<comment type="caution">
    <text evidence="2">The sequence shown here is derived from an EMBL/GenBank/DDBJ whole genome shotgun (WGS) entry which is preliminary data.</text>
</comment>